<sequence length="425" mass="45056">MPATEPLRQRADRLAALLGDAAGAQILAELQKLAVRRQRPGPAGERIPELGPWRVEPDTALRRTDWPPEELESWAPVEYLPPAGDARRVVLIGESAARGWPFEHGQSCGQVLQRQLGGEGYQCVDLAKTGATGAVLNTLVDRLDLAAPDVVIAFAGNNWAEPFFRLGLAGEIEVRDTLADALREGGYAALRERFLSVVTHAYAQGFLERLAALRQRCPAEVVVVVPEFNLRGWVPPADIETPVLPPAALASWHDLKDQAGHAAETGRWAEIAPLAAAMAALDQGTSSIPGWLRGRAALATRRRRGRRSRTPGTRCADCSSGTSPGSPGRSRTCSRPSPATAAGGVSTCAPSSAPPDCPTRTCSTTTATFPAPASNAPWPPSPTPSPAALPEPRRPAPDRTGGCGPSATRTPPRTSLSKASRCFRC</sequence>
<evidence type="ECO:0000256" key="1">
    <source>
        <dbReference type="SAM" id="MobiDB-lite"/>
    </source>
</evidence>
<dbReference type="InterPro" id="IPR036514">
    <property type="entry name" value="SGNH_hydro_sf"/>
</dbReference>
<feature type="compositionally biased region" description="Low complexity" evidence="1">
    <location>
        <begin position="310"/>
        <end position="331"/>
    </location>
</feature>
<proteinExistence type="predicted"/>
<feature type="compositionally biased region" description="Low complexity" evidence="1">
    <location>
        <begin position="358"/>
        <end position="376"/>
    </location>
</feature>
<dbReference type="EMBL" id="JAAGNC010000142">
    <property type="protein sequence ID" value="NEC59278.1"/>
    <property type="molecule type" value="Genomic_DNA"/>
</dbReference>
<evidence type="ECO:0008006" key="4">
    <source>
        <dbReference type="Google" id="ProtNLM"/>
    </source>
</evidence>
<feature type="compositionally biased region" description="Polar residues" evidence="1">
    <location>
        <begin position="407"/>
        <end position="418"/>
    </location>
</feature>
<evidence type="ECO:0000313" key="3">
    <source>
        <dbReference type="Proteomes" id="UP000470404"/>
    </source>
</evidence>
<comment type="caution">
    <text evidence="2">The sequence shown here is derived from an EMBL/GenBank/DDBJ whole genome shotgun (WGS) entry which is preliminary data.</text>
</comment>
<feature type="region of interest" description="Disordered" evidence="1">
    <location>
        <begin position="299"/>
        <end position="420"/>
    </location>
</feature>
<evidence type="ECO:0000313" key="2">
    <source>
        <dbReference type="EMBL" id="NEC59278.1"/>
    </source>
</evidence>
<dbReference type="RefSeq" id="WP_067587106.1">
    <property type="nucleotide sequence ID" value="NZ_JAAGNC010000142.1"/>
</dbReference>
<name>A0ABX0C2X2_9PSEU</name>
<organism evidence="2 3">
    <name type="scientific">Amycolatopsis rubida</name>
    <dbReference type="NCBI Taxonomy" id="112413"/>
    <lineage>
        <taxon>Bacteria</taxon>
        <taxon>Bacillati</taxon>
        <taxon>Actinomycetota</taxon>
        <taxon>Actinomycetes</taxon>
        <taxon>Pseudonocardiales</taxon>
        <taxon>Pseudonocardiaceae</taxon>
        <taxon>Amycolatopsis</taxon>
    </lineage>
</organism>
<protein>
    <recommendedName>
        <fullName evidence="4">SGNH hydrolase-type esterase domain-containing protein</fullName>
    </recommendedName>
</protein>
<reference evidence="2 3" key="1">
    <citation type="submission" date="2020-01" db="EMBL/GenBank/DDBJ databases">
        <title>Insect and environment-associated Actinomycetes.</title>
        <authorList>
            <person name="Currrie C."/>
            <person name="Chevrette M."/>
            <person name="Carlson C."/>
            <person name="Stubbendieck R."/>
            <person name="Wendt-Pienkowski E."/>
        </authorList>
    </citation>
    <scope>NUCLEOTIDE SEQUENCE [LARGE SCALE GENOMIC DNA]</scope>
    <source>
        <strain evidence="2 3">SID8386</strain>
    </source>
</reference>
<gene>
    <name evidence="2" type="ORF">G3I59_27740</name>
</gene>
<dbReference type="Gene3D" id="3.40.50.1110">
    <property type="entry name" value="SGNH hydrolase"/>
    <property type="match status" value="1"/>
</dbReference>
<keyword evidence="3" id="KW-1185">Reference proteome</keyword>
<feature type="compositionally biased region" description="Basic residues" evidence="1">
    <location>
        <begin position="300"/>
        <end position="309"/>
    </location>
</feature>
<feature type="compositionally biased region" description="Pro residues" evidence="1">
    <location>
        <begin position="377"/>
        <end position="389"/>
    </location>
</feature>
<dbReference type="Proteomes" id="UP000470404">
    <property type="component" value="Unassembled WGS sequence"/>
</dbReference>
<dbReference type="SUPFAM" id="SSF52266">
    <property type="entry name" value="SGNH hydrolase"/>
    <property type="match status" value="1"/>
</dbReference>
<accession>A0ABX0C2X2</accession>